<organism evidence="1 2">
    <name type="scientific">Taxus chinensis</name>
    <name type="common">Chinese yew</name>
    <name type="synonym">Taxus wallichiana var. chinensis</name>
    <dbReference type="NCBI Taxonomy" id="29808"/>
    <lineage>
        <taxon>Eukaryota</taxon>
        <taxon>Viridiplantae</taxon>
        <taxon>Streptophyta</taxon>
        <taxon>Embryophyta</taxon>
        <taxon>Tracheophyta</taxon>
        <taxon>Spermatophyta</taxon>
        <taxon>Pinopsida</taxon>
        <taxon>Pinidae</taxon>
        <taxon>Conifers II</taxon>
        <taxon>Cupressales</taxon>
        <taxon>Taxaceae</taxon>
        <taxon>Taxus</taxon>
    </lineage>
</organism>
<protein>
    <submittedName>
        <fullName evidence="1">Uncharacterized protein</fullName>
    </submittedName>
</protein>
<accession>A0AA38L3T1</accession>
<dbReference type="Proteomes" id="UP000824469">
    <property type="component" value="Unassembled WGS sequence"/>
</dbReference>
<keyword evidence="2" id="KW-1185">Reference proteome</keyword>
<evidence type="ECO:0000313" key="1">
    <source>
        <dbReference type="EMBL" id="KAH9312561.1"/>
    </source>
</evidence>
<dbReference type="AlphaFoldDB" id="A0AA38L3T1"/>
<reference evidence="1 2" key="1">
    <citation type="journal article" date="2021" name="Nat. Plants">
        <title>The Taxus genome provides insights into paclitaxel biosynthesis.</title>
        <authorList>
            <person name="Xiong X."/>
            <person name="Gou J."/>
            <person name="Liao Q."/>
            <person name="Li Y."/>
            <person name="Zhou Q."/>
            <person name="Bi G."/>
            <person name="Li C."/>
            <person name="Du R."/>
            <person name="Wang X."/>
            <person name="Sun T."/>
            <person name="Guo L."/>
            <person name="Liang H."/>
            <person name="Lu P."/>
            <person name="Wu Y."/>
            <person name="Zhang Z."/>
            <person name="Ro D.K."/>
            <person name="Shang Y."/>
            <person name="Huang S."/>
            <person name="Yan J."/>
        </authorList>
    </citation>
    <scope>NUCLEOTIDE SEQUENCE [LARGE SCALE GENOMIC DNA]</scope>
    <source>
        <strain evidence="1">Ta-2019</strain>
    </source>
</reference>
<comment type="caution">
    <text evidence="1">The sequence shown here is derived from an EMBL/GenBank/DDBJ whole genome shotgun (WGS) entry which is preliminary data.</text>
</comment>
<name>A0AA38L3T1_TAXCH</name>
<proteinExistence type="predicted"/>
<feature type="non-terminal residue" evidence="1">
    <location>
        <position position="70"/>
    </location>
</feature>
<evidence type="ECO:0000313" key="2">
    <source>
        <dbReference type="Proteomes" id="UP000824469"/>
    </source>
</evidence>
<gene>
    <name evidence="1" type="ORF">KI387_027596</name>
</gene>
<dbReference type="EMBL" id="JAHRHJ020000006">
    <property type="protein sequence ID" value="KAH9312561.1"/>
    <property type="molecule type" value="Genomic_DNA"/>
</dbReference>
<sequence length="70" mass="7636">MDFEDDKDVTSVLVFKDEEGCLATIDDDLDMIDLDGGRTPKIDLIGGTNGDLVFGDEDHGFNKRGDAFPV</sequence>